<organism evidence="4 5">
    <name type="scientific">Pollutimonas bauzanensis</name>
    <dbReference type="NCBI Taxonomy" id="658167"/>
    <lineage>
        <taxon>Bacteria</taxon>
        <taxon>Pseudomonadati</taxon>
        <taxon>Pseudomonadota</taxon>
        <taxon>Betaproteobacteria</taxon>
        <taxon>Burkholderiales</taxon>
        <taxon>Alcaligenaceae</taxon>
        <taxon>Pollutimonas</taxon>
    </lineage>
</organism>
<dbReference type="PANTHER" id="PTHR30108">
    <property type="entry name" value="3-OCTAPRENYL-4-HYDROXYBENZOATE CARBOXY-LYASE-RELATED"/>
    <property type="match status" value="1"/>
</dbReference>
<dbReference type="GO" id="GO:0016831">
    <property type="term" value="F:carboxy-lyase activity"/>
    <property type="evidence" value="ECO:0007669"/>
    <property type="project" value="InterPro"/>
</dbReference>
<dbReference type="Pfam" id="PF20696">
    <property type="entry name" value="UbiD_C"/>
    <property type="match status" value="1"/>
</dbReference>
<dbReference type="Proteomes" id="UP000184226">
    <property type="component" value="Unassembled WGS sequence"/>
</dbReference>
<dbReference type="Pfam" id="PF01977">
    <property type="entry name" value="UbiD"/>
    <property type="match status" value="1"/>
</dbReference>
<keyword evidence="5" id="KW-1185">Reference proteome</keyword>
<dbReference type="SUPFAM" id="SSF143968">
    <property type="entry name" value="UbiD C-terminal domain-like"/>
    <property type="match status" value="1"/>
</dbReference>
<evidence type="ECO:0000259" key="2">
    <source>
        <dbReference type="Pfam" id="PF20695"/>
    </source>
</evidence>
<gene>
    <name evidence="4" type="ORF">SAMN04488135_102288</name>
</gene>
<dbReference type="STRING" id="658167.SAMN04488135_102288"/>
<reference evidence="4 5" key="1">
    <citation type="submission" date="2016-11" db="EMBL/GenBank/DDBJ databases">
        <authorList>
            <person name="Jaros S."/>
            <person name="Januszkiewicz K."/>
            <person name="Wedrychowicz H."/>
        </authorList>
    </citation>
    <scope>NUCLEOTIDE SEQUENCE [LARGE SCALE GENOMIC DNA]</scope>
    <source>
        <strain evidence="4 5">CGMCC 1.10190</strain>
    </source>
</reference>
<evidence type="ECO:0000313" key="4">
    <source>
        <dbReference type="EMBL" id="SHH13851.1"/>
    </source>
</evidence>
<dbReference type="InterPro" id="IPR049383">
    <property type="entry name" value="UbiD-like_N"/>
</dbReference>
<evidence type="ECO:0000259" key="1">
    <source>
        <dbReference type="Pfam" id="PF01977"/>
    </source>
</evidence>
<dbReference type="Gene3D" id="3.40.1670.10">
    <property type="entry name" value="UbiD C-terminal domain-like"/>
    <property type="match status" value="1"/>
</dbReference>
<evidence type="ECO:0000313" key="5">
    <source>
        <dbReference type="Proteomes" id="UP000184226"/>
    </source>
</evidence>
<feature type="domain" description="3-octaprenyl-4-hydroxybenzoate carboxy-lyase-like N-terminal" evidence="2">
    <location>
        <begin position="29"/>
        <end position="103"/>
    </location>
</feature>
<dbReference type="GO" id="GO:0005737">
    <property type="term" value="C:cytoplasm"/>
    <property type="evidence" value="ECO:0007669"/>
    <property type="project" value="TreeGrafter"/>
</dbReference>
<dbReference type="EMBL" id="FQXE01000002">
    <property type="protein sequence ID" value="SHH13851.1"/>
    <property type="molecule type" value="Genomic_DNA"/>
</dbReference>
<evidence type="ECO:0000259" key="3">
    <source>
        <dbReference type="Pfam" id="PF20696"/>
    </source>
</evidence>
<dbReference type="AlphaFoldDB" id="A0A1M5QJ04"/>
<feature type="domain" description="3-octaprenyl-4-hydroxybenzoate carboxy-lyase-like C-terminal" evidence="3">
    <location>
        <begin position="339"/>
        <end position="473"/>
    </location>
</feature>
<dbReference type="PANTHER" id="PTHR30108:SF17">
    <property type="entry name" value="FERULIC ACID DECARBOXYLASE 1"/>
    <property type="match status" value="1"/>
</dbReference>
<dbReference type="InterPro" id="IPR002830">
    <property type="entry name" value="UbiD"/>
</dbReference>
<dbReference type="Pfam" id="PF20695">
    <property type="entry name" value="UbiD_N"/>
    <property type="match status" value="1"/>
</dbReference>
<name>A0A1M5QJ04_9BURK</name>
<dbReference type="InterPro" id="IPR048304">
    <property type="entry name" value="UbiD_Rift_dom"/>
</dbReference>
<protein>
    <submittedName>
        <fullName evidence="4">4-hydroxy-3-polyprenylbenzoate decarboxylase</fullName>
    </submittedName>
</protein>
<proteinExistence type="predicted"/>
<feature type="domain" description="3-octaprenyl-4-hydroxybenzoate carboxy-lyase-like Rift-related" evidence="1">
    <location>
        <begin position="124"/>
        <end position="332"/>
    </location>
</feature>
<accession>A0A1M5QJ04</accession>
<sequence>MAKKNMAEVERNIAVVDLRSALELLESLPGELLSTDVEIDANAEISGVYRHVGAGGACMRPTRKGPAMLFNNVKGFPDFRVAIGLLSTRQRVGYLLGCKPERLGFLLKDAVRNPVPPITVAGADKALCQEVVHLASDPGFDLHTLLPAPTNTPEDAGPYITMGMCYAADPETGECDITIHRLCVQGRDELSMWLTPGRHIEAFRQKAEAAGEPLPISISIGVDPAIEIAACFEPPTTPQGFDELNIAGAIRGRAVELSDCLTIDARAIAHAEIVIEGELLPDLRVREDQNTNTGKAMPEFPGYTGEAKAELPVIKVHAVTHRRNPILQTTIGAGEEHVNMAGIPTEASILDMVERAMPGRLQNVYAHSAGGGKFLAILQFKKSSAADEGRQRQAALLAFASFPELKHVILVDEDVDIFDTDDVLWAMQTRYQGDVSTVFIPGVRCHPLDPSQIPEYSPSILTIGMSCKTIFDCTVPFHLKAQFQRSRFLDVDVGRFLPGWTREGASS</sequence>
<dbReference type="InterPro" id="IPR049381">
    <property type="entry name" value="UbiD-like_C"/>
</dbReference>
<dbReference type="SUPFAM" id="SSF50475">
    <property type="entry name" value="FMN-binding split barrel"/>
    <property type="match status" value="1"/>
</dbReference>